<keyword evidence="2" id="KW-1185">Reference proteome</keyword>
<evidence type="ECO:0008006" key="3">
    <source>
        <dbReference type="Google" id="ProtNLM"/>
    </source>
</evidence>
<dbReference type="PROSITE" id="PS51318">
    <property type="entry name" value="TAT"/>
    <property type="match status" value="1"/>
</dbReference>
<organism evidence="1 2">
    <name type="scientific">Paralimibaculum aggregatum</name>
    <dbReference type="NCBI Taxonomy" id="3036245"/>
    <lineage>
        <taxon>Bacteria</taxon>
        <taxon>Pseudomonadati</taxon>
        <taxon>Pseudomonadota</taxon>
        <taxon>Alphaproteobacteria</taxon>
        <taxon>Rhodobacterales</taxon>
        <taxon>Paracoccaceae</taxon>
        <taxon>Paralimibaculum</taxon>
    </lineage>
</organism>
<dbReference type="Gene3D" id="3.10.180.10">
    <property type="entry name" value="2,3-Dihydroxybiphenyl 1,2-Dioxygenase, domain 1"/>
    <property type="match status" value="1"/>
</dbReference>
<proteinExistence type="predicted"/>
<dbReference type="InterPro" id="IPR006311">
    <property type="entry name" value="TAT_signal"/>
</dbReference>
<dbReference type="InterPro" id="IPR029068">
    <property type="entry name" value="Glyas_Bleomycin-R_OHBP_Dase"/>
</dbReference>
<evidence type="ECO:0000313" key="2">
    <source>
        <dbReference type="Proteomes" id="UP001239909"/>
    </source>
</evidence>
<name>A0ABQ6LIQ3_9RHOB</name>
<dbReference type="EMBL" id="BSYI01000016">
    <property type="protein sequence ID" value="GMG83162.1"/>
    <property type="molecule type" value="Genomic_DNA"/>
</dbReference>
<protein>
    <recommendedName>
        <fullName evidence="3">VOC family protein</fullName>
    </recommendedName>
</protein>
<dbReference type="Pfam" id="PF13669">
    <property type="entry name" value="Glyoxalase_4"/>
    <property type="match status" value="1"/>
</dbReference>
<dbReference type="RefSeq" id="WP_285671962.1">
    <property type="nucleotide sequence ID" value="NZ_BSYI01000016.1"/>
</dbReference>
<dbReference type="SUPFAM" id="SSF54593">
    <property type="entry name" value="Glyoxalase/Bleomycin resistance protein/Dihydroxybiphenyl dioxygenase"/>
    <property type="match status" value="1"/>
</dbReference>
<reference evidence="1 2" key="1">
    <citation type="submission" date="2023-04" db="EMBL/GenBank/DDBJ databases">
        <title>Marinoamorphus aggregata gen. nov., sp. Nov., isolate from tissue of brittle star Ophioplocus japonicus.</title>
        <authorList>
            <person name="Kawano K."/>
            <person name="Sawayama S."/>
            <person name="Nakagawa S."/>
        </authorList>
    </citation>
    <scope>NUCLEOTIDE SEQUENCE [LARGE SCALE GENOMIC DNA]</scope>
    <source>
        <strain evidence="1 2">NKW23</strain>
    </source>
</reference>
<accession>A0ABQ6LIQ3</accession>
<dbReference type="Proteomes" id="UP001239909">
    <property type="component" value="Unassembled WGS sequence"/>
</dbReference>
<comment type="caution">
    <text evidence="1">The sequence shown here is derived from an EMBL/GenBank/DDBJ whole genome shotgun (WGS) entry which is preliminary data.</text>
</comment>
<gene>
    <name evidence="1" type="ORF">LNKW23_23750</name>
</gene>
<sequence>MTDNRRTQPLPAPSRRDLMLGGAASLGALGAAGTARAQMHGPIHGPSQPVFTLQQVCYVVDDLDAALKYWTEELKVGPFFLFEHAPLENQVYRGQPTGADVTLALGNSGAVQVELLVQHDDAPSVYKEWTDAGRRGLHHFGYIPEDYAANREHFIGIGHAPAFECTIGGSPLVYFDMLDTLGHYVEFWEDSAVYREIFRRTEEAARSWDGSDPVRPWT</sequence>
<evidence type="ECO:0000313" key="1">
    <source>
        <dbReference type="EMBL" id="GMG83162.1"/>
    </source>
</evidence>